<gene>
    <name evidence="3" type="ORF">WKW80_01945</name>
</gene>
<keyword evidence="1" id="KW-0812">Transmembrane</keyword>
<comment type="caution">
    <text evidence="3">The sequence shown here is derived from an EMBL/GenBank/DDBJ whole genome shotgun (WGS) entry which is preliminary data.</text>
</comment>
<dbReference type="InterPro" id="IPR007844">
    <property type="entry name" value="AsmA"/>
</dbReference>
<feature type="transmembrane region" description="Helical" evidence="1">
    <location>
        <begin position="15"/>
        <end position="38"/>
    </location>
</feature>
<evidence type="ECO:0000259" key="2">
    <source>
        <dbReference type="Pfam" id="PF05170"/>
    </source>
</evidence>
<organism evidence="3 4">
    <name type="scientific">Variovorax humicola</name>
    <dbReference type="NCBI Taxonomy" id="1769758"/>
    <lineage>
        <taxon>Bacteria</taxon>
        <taxon>Pseudomonadati</taxon>
        <taxon>Pseudomonadota</taxon>
        <taxon>Betaproteobacteria</taxon>
        <taxon>Burkholderiales</taxon>
        <taxon>Comamonadaceae</taxon>
        <taxon>Variovorax</taxon>
    </lineage>
</organism>
<feature type="domain" description="AsmA" evidence="2">
    <location>
        <begin position="23"/>
        <end position="137"/>
    </location>
</feature>
<dbReference type="Pfam" id="PF05170">
    <property type="entry name" value="AsmA"/>
    <property type="match status" value="2"/>
</dbReference>
<keyword evidence="1" id="KW-1133">Transmembrane helix</keyword>
<reference evidence="3 4" key="1">
    <citation type="submission" date="2024-03" db="EMBL/GenBank/DDBJ databases">
        <title>Novel species of the genus Variovorax.</title>
        <authorList>
            <person name="Liu Q."/>
            <person name="Xin Y.-H."/>
        </authorList>
    </citation>
    <scope>NUCLEOTIDE SEQUENCE [LARGE SCALE GENOMIC DNA]</scope>
    <source>
        <strain evidence="3 4">KACC 18501</strain>
    </source>
</reference>
<feature type="domain" description="AsmA" evidence="2">
    <location>
        <begin position="189"/>
        <end position="551"/>
    </location>
</feature>
<evidence type="ECO:0000313" key="4">
    <source>
        <dbReference type="Proteomes" id="UP001363010"/>
    </source>
</evidence>
<proteinExistence type="predicted"/>
<keyword evidence="4" id="KW-1185">Reference proteome</keyword>
<evidence type="ECO:0000256" key="1">
    <source>
        <dbReference type="SAM" id="Phobius"/>
    </source>
</evidence>
<protein>
    <submittedName>
        <fullName evidence="3">AsmA family protein</fullName>
    </submittedName>
</protein>
<dbReference type="PANTHER" id="PTHR30441">
    <property type="entry name" value="DUF748 DOMAIN-CONTAINING PROTEIN"/>
    <property type="match status" value="1"/>
</dbReference>
<dbReference type="PANTHER" id="PTHR30441:SF9">
    <property type="entry name" value="ASMA FAMILY PROTEIN YHJG"/>
    <property type="match status" value="1"/>
</dbReference>
<keyword evidence="1" id="KW-0472">Membrane</keyword>
<dbReference type="Proteomes" id="UP001363010">
    <property type="component" value="Unassembled WGS sequence"/>
</dbReference>
<name>A0ABU8VSL6_9BURK</name>
<evidence type="ECO:0000313" key="3">
    <source>
        <dbReference type="EMBL" id="MEJ8820796.1"/>
    </source>
</evidence>
<dbReference type="EMBL" id="JBBKZV010000001">
    <property type="protein sequence ID" value="MEJ8820796.1"/>
    <property type="molecule type" value="Genomic_DNA"/>
</dbReference>
<dbReference type="InterPro" id="IPR052894">
    <property type="entry name" value="AsmA-related"/>
</dbReference>
<accession>A0ABU8VSL6</accession>
<sequence>MVAAPEPSRHPSSPWMRLVVACAVLLAVLMLVVLFFPWDVMRVPLNRYVSEKTGRQFEISRQLAVRPGWRGATIIFDGVDFANPPWAREPYLVRAKRAEFEIRLWPLLSGHVVIPRLALISPTISLQMEEDGRRTWALGKDTGDTSTVPTIGLLQVDGGGVDFLAEHLGVDIHADFTYDTARGELPLDFRIKGKYKRQPLTAEGRTGNVLQLTSEGQPPFPLEIKAAAGKTQLSAKGTVAALADLDGIDAQFQLKGQTLGDLFPLLGIALPHTSPYALSGDLRKRAKLWEVKGLQGRLGLSDIGGDMRFDQAPKTPQLGGKLRSKVLDMDDLGPLIGLPPTERSAKAIEGVEPPPSIAQVKRRRGDAGRKVLPTATLDFERLRAMNADVQYTADKIRNVRDVPLDRGSVHVKLLDSVLTLDPLDLGVANGKVAGAIRIDARQVPADIRASLDVRGMQINRLIPKVETLKTSFGKLDGRINLSGRGTSVASWLGAASGDVAAITGRGEFSNLLLEFAGLDGGEIIKFILRGDQTVTLRCAAVAFDVNKGVAQGRGLVFDTTDTVFRATGQANLATETMRFVIDQRPKDKSILSLRTPLIIGGSFGSPTIGVEPGPLAARGLAALALGAITPLLSLAATFEPGPGADADCKAVLAEASKPGTAEAAKGAAQATGARQPQN</sequence>